<dbReference type="Proteomes" id="UP001282284">
    <property type="component" value="Unassembled WGS sequence"/>
</dbReference>
<comment type="caution">
    <text evidence="1">The sequence shown here is derived from an EMBL/GenBank/DDBJ whole genome shotgun (WGS) entry which is preliminary data.</text>
</comment>
<organism evidence="1 2">
    <name type="scientific">Sporosarcina saromensis</name>
    <dbReference type="NCBI Taxonomy" id="359365"/>
    <lineage>
        <taxon>Bacteria</taxon>
        <taxon>Bacillati</taxon>
        <taxon>Bacillota</taxon>
        <taxon>Bacilli</taxon>
        <taxon>Bacillales</taxon>
        <taxon>Caryophanaceae</taxon>
        <taxon>Sporosarcina</taxon>
    </lineage>
</organism>
<dbReference type="EMBL" id="JAUBDI010000005">
    <property type="protein sequence ID" value="MDW0112998.1"/>
    <property type="molecule type" value="Genomic_DNA"/>
</dbReference>
<dbReference type="PROSITE" id="PS51257">
    <property type="entry name" value="PROKAR_LIPOPROTEIN"/>
    <property type="match status" value="1"/>
</dbReference>
<evidence type="ECO:0000313" key="2">
    <source>
        <dbReference type="Proteomes" id="UP001282284"/>
    </source>
</evidence>
<dbReference type="RefSeq" id="WP_317943057.1">
    <property type="nucleotide sequence ID" value="NZ_JAUBDI010000005.1"/>
</dbReference>
<reference evidence="1 2" key="1">
    <citation type="submission" date="2023-06" db="EMBL/GenBank/DDBJ databases">
        <title>Sporosarcina sp. nov., isolated from Korean traditional fermented seafood 'Jeotgal'.</title>
        <authorList>
            <person name="Yang A.I."/>
            <person name="Shin N.-R."/>
        </authorList>
    </citation>
    <scope>NUCLEOTIDE SEQUENCE [LARGE SCALE GENOMIC DNA]</scope>
    <source>
        <strain evidence="1 2">KCTC13119</strain>
    </source>
</reference>
<sequence length="236" mass="25511">MSMRLKQRTLLLIGYGIGLSLLVGCNAMNAAPTEKLIAYEENFEIKGQEKEQMIGTVSSAIYKQVDRGNENAEQISIPVVPKEGVDVQLATGRYVMTGDPVGNIFVYDEEGRLILTEIVGSYAGAGSLTIDVDASYTVRADGGYDTVSFTPISTSIQTESLSTGLWVVGTDIEAGTYTVSIDSGYGYLHVLEEGEEPLVYEMIGGSVAKSESRIDLHDGQIVRVKNASFITFKKVD</sequence>
<proteinExistence type="predicted"/>
<accession>A0ABU4G7P3</accession>
<evidence type="ECO:0000313" key="1">
    <source>
        <dbReference type="EMBL" id="MDW0112998.1"/>
    </source>
</evidence>
<gene>
    <name evidence="1" type="ORF">QT711_07355</name>
</gene>
<name>A0ABU4G7P3_9BACL</name>
<protein>
    <recommendedName>
        <fullName evidence="3">Lipoprotein</fullName>
    </recommendedName>
</protein>
<evidence type="ECO:0008006" key="3">
    <source>
        <dbReference type="Google" id="ProtNLM"/>
    </source>
</evidence>
<keyword evidence="2" id="KW-1185">Reference proteome</keyword>